<evidence type="ECO:0008006" key="7">
    <source>
        <dbReference type="Google" id="ProtNLM"/>
    </source>
</evidence>
<dbReference type="GO" id="GO:0033615">
    <property type="term" value="P:mitochondrial proton-transporting ATP synthase complex assembly"/>
    <property type="evidence" value="ECO:0007669"/>
    <property type="project" value="TreeGrafter"/>
</dbReference>
<dbReference type="PANTHER" id="PTHR13126:SF0">
    <property type="entry name" value="ATP SYNTHASE MITOCHONDRIAL F1 COMPLEX ASSEMBLY FACTOR 1"/>
    <property type="match status" value="1"/>
</dbReference>
<evidence type="ECO:0000256" key="2">
    <source>
        <dbReference type="ARBA" id="ARBA00009116"/>
    </source>
</evidence>
<protein>
    <recommendedName>
        <fullName evidence="7">ATP11-domain-containing protein</fullName>
    </recommendedName>
</protein>
<sequence>MHRALRMASHGTSKIGLGAPANKRSFAQAVPFLMQANAANLSVADKYRAKLEQKAAAEGVTSVEELKEKYKEKIEKVKTELGEDPITAASKAHENETAKAAQSAIANAPKVPSSDIKDLDSFVDVSKFKLHDRKDIEMLWKMRHAANPQAICGIIDGLVYAELYKNARKNPMFVLPLPRNAPREAEADTNDGGVEMHLVQWAFPGPYTVHCMITTLAEFKLHQEFARPHTTLIMHSDLLADKGIALMNGNVEKESSINLDEAHLLALFLQKFYAANAATESGKRKLALLRAFTQGDADFSLEQLVAEAETLD</sequence>
<name>A0A9P5G5F3_GEOCN</name>
<dbReference type="GO" id="GO:0005739">
    <property type="term" value="C:mitochondrion"/>
    <property type="evidence" value="ECO:0007669"/>
    <property type="project" value="UniProtKB-SubCell"/>
</dbReference>
<reference evidence="5" key="1">
    <citation type="journal article" date="2020" name="Front. Microbiol.">
        <title>Phenotypic and Genetic Characterization of the Cheese Ripening Yeast Geotrichum candidum.</title>
        <authorList>
            <person name="Perkins V."/>
            <person name="Vignola S."/>
            <person name="Lessard M.H."/>
            <person name="Plante P.L."/>
            <person name="Corbeil J."/>
            <person name="Dugat-Bony E."/>
            <person name="Frenette M."/>
            <person name="Labrie S."/>
        </authorList>
    </citation>
    <scope>NUCLEOTIDE SEQUENCE</scope>
    <source>
        <strain evidence="5">LMA-70</strain>
    </source>
</reference>
<accession>A0A9P5G5F3</accession>
<evidence type="ECO:0000256" key="1">
    <source>
        <dbReference type="ARBA" id="ARBA00004173"/>
    </source>
</evidence>
<organism evidence="5 6">
    <name type="scientific">Geotrichum candidum</name>
    <name type="common">Oospora lactis</name>
    <name type="synonym">Dipodascus geotrichum</name>
    <dbReference type="NCBI Taxonomy" id="1173061"/>
    <lineage>
        <taxon>Eukaryota</taxon>
        <taxon>Fungi</taxon>
        <taxon>Dikarya</taxon>
        <taxon>Ascomycota</taxon>
        <taxon>Saccharomycotina</taxon>
        <taxon>Dipodascomycetes</taxon>
        <taxon>Dipodascales</taxon>
        <taxon>Dipodascaceae</taxon>
        <taxon>Geotrichum</taxon>
    </lineage>
</organism>
<dbReference type="Proteomes" id="UP000750522">
    <property type="component" value="Unassembled WGS sequence"/>
</dbReference>
<comment type="similarity">
    <text evidence="2">Belongs to the ATP11 family.</text>
</comment>
<keyword evidence="4" id="KW-0496">Mitochondrion</keyword>
<dbReference type="InterPro" id="IPR010591">
    <property type="entry name" value="ATP11"/>
</dbReference>
<evidence type="ECO:0000313" key="6">
    <source>
        <dbReference type="Proteomes" id="UP000750522"/>
    </source>
</evidence>
<dbReference type="EMBL" id="QQZK01000057">
    <property type="protein sequence ID" value="KAF5099630.1"/>
    <property type="molecule type" value="Genomic_DNA"/>
</dbReference>
<dbReference type="AlphaFoldDB" id="A0A9P5G5F3"/>
<keyword evidence="3" id="KW-0809">Transit peptide</keyword>
<evidence type="ECO:0000256" key="3">
    <source>
        <dbReference type="ARBA" id="ARBA00022946"/>
    </source>
</evidence>
<evidence type="ECO:0000313" key="5">
    <source>
        <dbReference type="EMBL" id="KAF5099630.1"/>
    </source>
</evidence>
<comment type="caution">
    <text evidence="5">The sequence shown here is derived from an EMBL/GenBank/DDBJ whole genome shotgun (WGS) entry which is preliminary data.</text>
</comment>
<proteinExistence type="inferred from homology"/>
<reference evidence="5" key="2">
    <citation type="submission" date="2020-01" db="EMBL/GenBank/DDBJ databases">
        <authorList>
            <person name="Perkins V."/>
            <person name="Lessard M.-H."/>
            <person name="Dugat-Bony E."/>
            <person name="Frenette M."/>
            <person name="Labrie S."/>
        </authorList>
    </citation>
    <scope>NUCLEOTIDE SEQUENCE</scope>
    <source>
        <strain evidence="5">LMA-70</strain>
    </source>
</reference>
<dbReference type="PANTHER" id="PTHR13126">
    <property type="entry name" value="CHAPERONE ATP11"/>
    <property type="match status" value="1"/>
</dbReference>
<dbReference type="Pfam" id="PF06644">
    <property type="entry name" value="ATP11"/>
    <property type="match status" value="1"/>
</dbReference>
<comment type="subcellular location">
    <subcellularLocation>
        <location evidence="1">Mitochondrion</location>
    </subcellularLocation>
</comment>
<gene>
    <name evidence="5" type="ORF">DV451_002905</name>
</gene>
<evidence type="ECO:0000256" key="4">
    <source>
        <dbReference type="ARBA" id="ARBA00023128"/>
    </source>
</evidence>